<sequence length="85" mass="9580">MEPSPTSLQLLTVPEVGERLKISTSAVYRLVESGRLSCHRIGNGRGVIRVSECDLREYLESCRQSRSTREPQAMVTRKPLRHLSA</sequence>
<comment type="caution">
    <text evidence="3">The sequence shown here is derived from an EMBL/GenBank/DDBJ whole genome shotgun (WGS) entry which is preliminary data.</text>
</comment>
<dbReference type="AlphaFoldDB" id="A0A5C5VHH1"/>
<dbReference type="GO" id="GO:0003677">
    <property type="term" value="F:DNA binding"/>
    <property type="evidence" value="ECO:0007669"/>
    <property type="project" value="InterPro"/>
</dbReference>
<proteinExistence type="predicted"/>
<evidence type="ECO:0000313" key="3">
    <source>
        <dbReference type="EMBL" id="TWT37443.1"/>
    </source>
</evidence>
<dbReference type="EMBL" id="SIHJ01000001">
    <property type="protein sequence ID" value="TWT37443.1"/>
    <property type="molecule type" value="Genomic_DNA"/>
</dbReference>
<accession>A0A5C5VHH1</accession>
<dbReference type="NCBIfam" id="TIGR01764">
    <property type="entry name" value="excise"/>
    <property type="match status" value="1"/>
</dbReference>
<keyword evidence="4" id="KW-1185">Reference proteome</keyword>
<protein>
    <submittedName>
        <fullName evidence="3">Helix-turn-helix domain protein</fullName>
    </submittedName>
</protein>
<name>A0A5C5VHH1_9BACT</name>
<evidence type="ECO:0000313" key="4">
    <source>
        <dbReference type="Proteomes" id="UP000316714"/>
    </source>
</evidence>
<dbReference type="RefSeq" id="WP_146564778.1">
    <property type="nucleotide sequence ID" value="NZ_SIHJ01000001.1"/>
</dbReference>
<dbReference type="Pfam" id="PF12728">
    <property type="entry name" value="HTH_17"/>
    <property type="match status" value="1"/>
</dbReference>
<feature type="domain" description="Helix-turn-helix" evidence="2">
    <location>
        <begin position="10"/>
        <end position="63"/>
    </location>
</feature>
<dbReference type="InterPro" id="IPR041657">
    <property type="entry name" value="HTH_17"/>
</dbReference>
<feature type="region of interest" description="Disordered" evidence="1">
    <location>
        <begin position="65"/>
        <end position="85"/>
    </location>
</feature>
<dbReference type="InterPro" id="IPR010093">
    <property type="entry name" value="SinI_DNA-bd"/>
</dbReference>
<evidence type="ECO:0000256" key="1">
    <source>
        <dbReference type="SAM" id="MobiDB-lite"/>
    </source>
</evidence>
<gene>
    <name evidence="3" type="ORF">KOR34_23940</name>
</gene>
<dbReference type="Proteomes" id="UP000316714">
    <property type="component" value="Unassembled WGS sequence"/>
</dbReference>
<dbReference type="OrthoDB" id="291037at2"/>
<organism evidence="3 4">
    <name type="scientific">Posidoniimonas corsicana</name>
    <dbReference type="NCBI Taxonomy" id="1938618"/>
    <lineage>
        <taxon>Bacteria</taxon>
        <taxon>Pseudomonadati</taxon>
        <taxon>Planctomycetota</taxon>
        <taxon>Planctomycetia</taxon>
        <taxon>Pirellulales</taxon>
        <taxon>Lacipirellulaceae</taxon>
        <taxon>Posidoniimonas</taxon>
    </lineage>
</organism>
<evidence type="ECO:0000259" key="2">
    <source>
        <dbReference type="Pfam" id="PF12728"/>
    </source>
</evidence>
<reference evidence="3 4" key="1">
    <citation type="submission" date="2019-02" db="EMBL/GenBank/DDBJ databases">
        <title>Deep-cultivation of Planctomycetes and their phenomic and genomic characterization uncovers novel biology.</title>
        <authorList>
            <person name="Wiegand S."/>
            <person name="Jogler M."/>
            <person name="Boedeker C."/>
            <person name="Pinto D."/>
            <person name="Vollmers J."/>
            <person name="Rivas-Marin E."/>
            <person name="Kohn T."/>
            <person name="Peeters S.H."/>
            <person name="Heuer A."/>
            <person name="Rast P."/>
            <person name="Oberbeckmann S."/>
            <person name="Bunk B."/>
            <person name="Jeske O."/>
            <person name="Meyerdierks A."/>
            <person name="Storesund J.E."/>
            <person name="Kallscheuer N."/>
            <person name="Luecker S."/>
            <person name="Lage O.M."/>
            <person name="Pohl T."/>
            <person name="Merkel B.J."/>
            <person name="Hornburger P."/>
            <person name="Mueller R.-W."/>
            <person name="Bruemmer F."/>
            <person name="Labrenz M."/>
            <person name="Spormann A.M."/>
            <person name="Op Den Camp H."/>
            <person name="Overmann J."/>
            <person name="Amann R."/>
            <person name="Jetten M.S.M."/>
            <person name="Mascher T."/>
            <person name="Medema M.H."/>
            <person name="Devos D.P."/>
            <person name="Kaster A.-K."/>
            <person name="Ovreas L."/>
            <person name="Rohde M."/>
            <person name="Galperin M.Y."/>
            <person name="Jogler C."/>
        </authorList>
    </citation>
    <scope>NUCLEOTIDE SEQUENCE [LARGE SCALE GENOMIC DNA]</scope>
    <source>
        <strain evidence="3 4">KOR34</strain>
    </source>
</reference>